<dbReference type="GO" id="GO:0009279">
    <property type="term" value="C:cell outer membrane"/>
    <property type="evidence" value="ECO:0007669"/>
    <property type="project" value="UniProtKB-SubCell"/>
</dbReference>
<evidence type="ECO:0000256" key="7">
    <source>
        <dbReference type="ARBA" id="ARBA00023237"/>
    </source>
</evidence>
<dbReference type="GO" id="GO:0015288">
    <property type="term" value="F:porin activity"/>
    <property type="evidence" value="ECO:0007669"/>
    <property type="project" value="TreeGrafter"/>
</dbReference>
<dbReference type="GO" id="GO:0015562">
    <property type="term" value="F:efflux transmembrane transporter activity"/>
    <property type="evidence" value="ECO:0007669"/>
    <property type="project" value="InterPro"/>
</dbReference>
<reference evidence="9 10" key="1">
    <citation type="submission" date="2013-09" db="EMBL/GenBank/DDBJ databases">
        <title>Whole genome shotgun sequence of Novosphingobium tardaugens NBRC 16725.</title>
        <authorList>
            <person name="Isaki S."/>
            <person name="Hosoyama A."/>
            <person name="Tsuchikane K."/>
            <person name="Katsumata H."/>
            <person name="Ando Y."/>
            <person name="Yamazaki S."/>
            <person name="Fujita N."/>
        </authorList>
    </citation>
    <scope>NUCLEOTIDE SEQUENCE [LARGE SCALE GENOMIC DNA]</scope>
    <source>
        <strain evidence="9 10">NBRC 16725</strain>
    </source>
</reference>
<name>U2YB58_9SPHN</name>
<dbReference type="InterPro" id="IPR003423">
    <property type="entry name" value="OMP_efflux"/>
</dbReference>
<keyword evidence="7" id="KW-0998">Cell outer membrane</keyword>
<evidence type="ECO:0000256" key="6">
    <source>
        <dbReference type="ARBA" id="ARBA00023136"/>
    </source>
</evidence>
<sequence length="305" mass="33258">MDGLIRDTSYAMIEIQRDNALIEVAEEQLASILAINTLVEHRYRLGAATKSDALQARARVQAADATIQEIEAERRRWNSNLAYMLGQPTPPDIAPSASPVLNDACAGGEPDWSHVPAVMQARGARDIAEAELDHSKAERLPTITIGAGGGTDLHDPFSGHAEYNFGINISSDLYSGGAKRARARSARFALGAADAAEAKTRLEVSRLLAEAERQISSLTDVIGTLQARQASMRETGKLYRLQYLDMGTRTLVDLLNAEQELHQVRFEMVNTTHDIRRLQADCLYQTGVQRAVYGLSGSSVRGVTL</sequence>
<organism evidence="9 10">
    <name type="scientific">Caenibius tardaugens NBRC 16725</name>
    <dbReference type="NCBI Taxonomy" id="1219035"/>
    <lineage>
        <taxon>Bacteria</taxon>
        <taxon>Pseudomonadati</taxon>
        <taxon>Pseudomonadota</taxon>
        <taxon>Alphaproteobacteria</taxon>
        <taxon>Sphingomonadales</taxon>
        <taxon>Erythrobacteraceae</taxon>
        <taxon>Caenibius</taxon>
    </lineage>
</organism>
<comment type="caution">
    <text evidence="9">The sequence shown here is derived from an EMBL/GenBank/DDBJ whole genome shotgun (WGS) entry which is preliminary data.</text>
</comment>
<evidence type="ECO:0000256" key="8">
    <source>
        <dbReference type="SAM" id="Coils"/>
    </source>
</evidence>
<evidence type="ECO:0000256" key="5">
    <source>
        <dbReference type="ARBA" id="ARBA00022692"/>
    </source>
</evidence>
<comment type="subcellular location">
    <subcellularLocation>
        <location evidence="1">Cell outer membrane</location>
    </subcellularLocation>
</comment>
<evidence type="ECO:0000256" key="3">
    <source>
        <dbReference type="ARBA" id="ARBA00022448"/>
    </source>
</evidence>
<keyword evidence="6" id="KW-0472">Membrane</keyword>
<evidence type="ECO:0000313" key="10">
    <source>
        <dbReference type="Proteomes" id="UP000016568"/>
    </source>
</evidence>
<evidence type="ECO:0000313" key="9">
    <source>
        <dbReference type="EMBL" id="GAD50691.1"/>
    </source>
</evidence>
<keyword evidence="8" id="KW-0175">Coiled coil</keyword>
<feature type="coiled-coil region" evidence="8">
    <location>
        <begin position="53"/>
        <end position="80"/>
    </location>
</feature>
<keyword evidence="4" id="KW-1134">Transmembrane beta strand</keyword>
<comment type="similarity">
    <text evidence="2">Belongs to the outer membrane factor (OMF) (TC 1.B.17) family.</text>
</comment>
<dbReference type="GO" id="GO:1990281">
    <property type="term" value="C:efflux pump complex"/>
    <property type="evidence" value="ECO:0007669"/>
    <property type="project" value="TreeGrafter"/>
</dbReference>
<dbReference type="PANTHER" id="PTHR30026">
    <property type="entry name" value="OUTER MEMBRANE PROTEIN TOLC"/>
    <property type="match status" value="1"/>
</dbReference>
<keyword evidence="5" id="KW-0812">Transmembrane</keyword>
<protein>
    <recommendedName>
        <fullName evidence="11">Transporter</fullName>
    </recommendedName>
</protein>
<evidence type="ECO:0000256" key="2">
    <source>
        <dbReference type="ARBA" id="ARBA00007613"/>
    </source>
</evidence>
<dbReference type="eggNOG" id="COG1538">
    <property type="taxonomic scope" value="Bacteria"/>
</dbReference>
<keyword evidence="3" id="KW-0813">Transport</keyword>
<dbReference type="Proteomes" id="UP000016568">
    <property type="component" value="Unassembled WGS sequence"/>
</dbReference>
<keyword evidence="10" id="KW-1185">Reference proteome</keyword>
<evidence type="ECO:0000256" key="4">
    <source>
        <dbReference type="ARBA" id="ARBA00022452"/>
    </source>
</evidence>
<gene>
    <name evidence="9" type="ORF">NT2_10_01360</name>
</gene>
<evidence type="ECO:0000256" key="1">
    <source>
        <dbReference type="ARBA" id="ARBA00004442"/>
    </source>
</evidence>
<dbReference type="Gene3D" id="1.20.1600.10">
    <property type="entry name" value="Outer membrane efflux proteins (OEP)"/>
    <property type="match status" value="1"/>
</dbReference>
<proteinExistence type="inferred from homology"/>
<dbReference type="Pfam" id="PF02321">
    <property type="entry name" value="OEP"/>
    <property type="match status" value="1"/>
</dbReference>
<dbReference type="PANTHER" id="PTHR30026:SF22">
    <property type="entry name" value="OUTER MEMBRANE EFFLUX PROTEIN"/>
    <property type="match status" value="1"/>
</dbReference>
<dbReference type="AlphaFoldDB" id="U2YB58"/>
<dbReference type="SUPFAM" id="SSF56954">
    <property type="entry name" value="Outer membrane efflux proteins (OEP)"/>
    <property type="match status" value="1"/>
</dbReference>
<dbReference type="InterPro" id="IPR051906">
    <property type="entry name" value="TolC-like"/>
</dbReference>
<accession>U2YB58</accession>
<evidence type="ECO:0008006" key="11">
    <source>
        <dbReference type="Google" id="ProtNLM"/>
    </source>
</evidence>
<dbReference type="EMBL" id="BASZ01000010">
    <property type="protein sequence ID" value="GAD50691.1"/>
    <property type="molecule type" value="Genomic_DNA"/>
</dbReference>